<reference evidence="4" key="1">
    <citation type="journal article" date="2011" name="Genome Res.">
        <title>Phylogeny-wide analysis of social amoeba genomes highlights ancient origins for complex intercellular communication.</title>
        <authorList>
            <person name="Heidel A.J."/>
            <person name="Lawal H.M."/>
            <person name="Felder M."/>
            <person name="Schilde C."/>
            <person name="Helps N.R."/>
            <person name="Tunggal B."/>
            <person name="Rivero F."/>
            <person name="John U."/>
            <person name="Schleicher M."/>
            <person name="Eichinger L."/>
            <person name="Platzer M."/>
            <person name="Noegel A.A."/>
            <person name="Schaap P."/>
            <person name="Gloeckner G."/>
        </authorList>
    </citation>
    <scope>NUCLEOTIDE SEQUENCE [LARGE SCALE GENOMIC DNA]</scope>
    <source>
        <strain evidence="4">SH3</strain>
    </source>
</reference>
<feature type="compositionally biased region" description="Low complexity" evidence="2">
    <location>
        <begin position="181"/>
        <end position="221"/>
    </location>
</feature>
<feature type="compositionally biased region" description="Polar residues" evidence="2">
    <location>
        <begin position="160"/>
        <end position="180"/>
    </location>
</feature>
<feature type="compositionally biased region" description="Low complexity" evidence="2">
    <location>
        <begin position="379"/>
        <end position="402"/>
    </location>
</feature>
<dbReference type="GeneID" id="14865923"/>
<dbReference type="STRING" id="1054147.F4QD14"/>
<dbReference type="GO" id="GO:0005634">
    <property type="term" value="C:nucleus"/>
    <property type="evidence" value="ECO:0007669"/>
    <property type="project" value="TreeGrafter"/>
</dbReference>
<sequence>MNPSQQQIIPQQPNQPIYPRVGVFWNLWEAAVPPMINVPSLLAQLKLFAMSFGVLKQFMVLSDVSNAVQTRYYDTRSEFKKHGVPLHEIQSGVSRATSDRSEMVGRIWEFVFDNYEFSLSNGLHIILIDRKANEYSIVKSLKSRGIQVTTLSSPFPPVFKNNNQPSDSHSFFSEDNNLSYNQQQQTQQQTHHQQQNQHQQQQQHQPQQEYYRQPSQQQQQQNYNTNHYGNSSGNTGNDEINYNYKPQQQHNNNNNNHYHHQHHQQQQQQNYHSNHYNQNIDHHESDFMDDGDIVGNHNIDHITNSTNGLSLGSSQNLSLVNSGGNISPPHSVVTQASLPSPQLQSQSSTPTYHPVSSTTPTSSPSFPALNLGGISIGNSPSLSSPTLSGSSSSSYSSPMTTPHQPPTPTNPLSLSSAFHSLAASSASSSPIHTPKSYTSSPLPSPTASSAFVPPIKTNNLISNPVLPSPTHQQQLQHKQQQQQQQIHHQQLQQQQQIQQQQIQIQQHQQIQQQQKHQQIQQQQQQIQQNQQQQQNPQFDNNTLKSLFTVIQGLKDDGFRPTFKVILPRLGNLLGVRIHRSAFEKILEKAKNNNFHIDYTTKTIYHKDDIYGGSDPHHADKSHFAKEELTEFLQLIESSQVKVFPSRFNMVLWVTSCNLPLISKLKQGQIVELCQVAINEKYVSLDENKKGSKTSTKDQQQQ</sequence>
<feature type="coiled-coil region" evidence="1">
    <location>
        <begin position="488"/>
        <end position="532"/>
    </location>
</feature>
<name>F4QD14_CACFS</name>
<dbReference type="AlphaFoldDB" id="F4QD14"/>
<proteinExistence type="predicted"/>
<dbReference type="PANTHER" id="PTHR14312:SF1">
    <property type="entry name" value="BASIC-LEUCINE ZIPPER TRANSCRIPTION FACTOR A"/>
    <property type="match status" value="1"/>
</dbReference>
<organism evidence="3 4">
    <name type="scientific">Cavenderia fasciculata</name>
    <name type="common">Slime mold</name>
    <name type="synonym">Dictyostelium fasciculatum</name>
    <dbReference type="NCBI Taxonomy" id="261658"/>
    <lineage>
        <taxon>Eukaryota</taxon>
        <taxon>Amoebozoa</taxon>
        <taxon>Evosea</taxon>
        <taxon>Eumycetozoa</taxon>
        <taxon>Dictyostelia</taxon>
        <taxon>Acytosteliales</taxon>
        <taxon>Cavenderiaceae</taxon>
        <taxon>Cavenderia</taxon>
    </lineage>
</organism>
<evidence type="ECO:0000313" key="4">
    <source>
        <dbReference type="Proteomes" id="UP000007797"/>
    </source>
</evidence>
<gene>
    <name evidence="3" type="ORF">DFA_11456</name>
</gene>
<dbReference type="PANTHER" id="PTHR14312">
    <property type="entry name" value="CREB/ATF BZIP TRANSCRIPTION FACTOR"/>
    <property type="match status" value="1"/>
</dbReference>
<feature type="compositionally biased region" description="Low complexity" evidence="2">
    <location>
        <begin position="426"/>
        <end position="449"/>
    </location>
</feature>
<dbReference type="Proteomes" id="UP000007797">
    <property type="component" value="Unassembled WGS sequence"/>
</dbReference>
<dbReference type="GO" id="GO:0043565">
    <property type="term" value="F:sequence-specific DNA binding"/>
    <property type="evidence" value="ECO:0007669"/>
    <property type="project" value="TreeGrafter"/>
</dbReference>
<feature type="compositionally biased region" description="Low complexity" evidence="2">
    <location>
        <begin position="471"/>
        <end position="487"/>
    </location>
</feature>
<dbReference type="OMA" id="HRSHFEK"/>
<dbReference type="RefSeq" id="XP_004350399.1">
    <property type="nucleotide sequence ID" value="XM_004350349.1"/>
</dbReference>
<keyword evidence="4" id="KW-1185">Reference proteome</keyword>
<feature type="compositionally biased region" description="Low complexity" evidence="2">
    <location>
        <begin position="241"/>
        <end position="256"/>
    </location>
</feature>
<dbReference type="EMBL" id="GL883029">
    <property type="protein sequence ID" value="EGG13695.1"/>
    <property type="molecule type" value="Genomic_DNA"/>
</dbReference>
<feature type="compositionally biased region" description="Low complexity" evidence="2">
    <location>
        <begin position="337"/>
        <end position="367"/>
    </location>
</feature>
<keyword evidence="1" id="KW-0175">Coiled coil</keyword>
<feature type="region of interest" description="Disordered" evidence="2">
    <location>
        <begin position="426"/>
        <end position="487"/>
    </location>
</feature>
<feature type="region of interest" description="Disordered" evidence="2">
    <location>
        <begin position="154"/>
        <end position="271"/>
    </location>
</feature>
<dbReference type="KEGG" id="dfa:DFA_11456"/>
<accession>F4QD14</accession>
<evidence type="ECO:0000313" key="3">
    <source>
        <dbReference type="EMBL" id="EGG13695.1"/>
    </source>
</evidence>
<dbReference type="OrthoDB" id="20991at2759"/>
<feature type="region of interest" description="Disordered" evidence="2">
    <location>
        <begin position="320"/>
        <end position="414"/>
    </location>
</feature>
<dbReference type="GO" id="GO:0010468">
    <property type="term" value="P:regulation of gene expression"/>
    <property type="evidence" value="ECO:0007669"/>
    <property type="project" value="TreeGrafter"/>
</dbReference>
<evidence type="ECO:0000256" key="1">
    <source>
        <dbReference type="SAM" id="Coils"/>
    </source>
</evidence>
<feature type="compositionally biased region" description="Polar residues" evidence="2">
    <location>
        <begin position="222"/>
        <end position="240"/>
    </location>
</feature>
<evidence type="ECO:0000256" key="2">
    <source>
        <dbReference type="SAM" id="MobiDB-lite"/>
    </source>
</evidence>
<protein>
    <submittedName>
        <fullName evidence="3">Uncharacterized protein</fullName>
    </submittedName>
</protein>